<sequence>MATVARPRPLNGETLHERSKGKDVRISNIVAAKVHPKKHGTRWEQPGARDGIGGPRAAEPAVVQSQSQQSGTGRGKEGVCGDGIFGVRAARSVRGDLSDLPSSPSRRSSASSEFSAAALLSCKWPSPTRPDVPRTPRHGQADAAPARRCPNLERKCHDPLQDERTAPAAEPHGRELEQRHPRPDIRGRAGDQLFELRVGSRRDEVTGESSIRKGAAVTSAGVAKEWRRGTRWRRGGRREGGTPVRRIMHRRKWLGAELLRIYLLDDPEEAAVPAASNAQTGFSDDIDAEDAGRHGGIEKTKNSPPFVGQRWFFSVMESAGEVLVLASVCSSVGRVRQSSRCKTAGVGVL</sequence>
<dbReference type="Proteomes" id="UP000266841">
    <property type="component" value="Unassembled WGS sequence"/>
</dbReference>
<feature type="compositionally biased region" description="Basic and acidic residues" evidence="1">
    <location>
        <begin position="150"/>
        <end position="189"/>
    </location>
</feature>
<name>K0RPH5_THAOC</name>
<proteinExistence type="predicted"/>
<reference evidence="2 3" key="1">
    <citation type="journal article" date="2012" name="Genome Biol.">
        <title>Genome and low-iron response of an oceanic diatom adapted to chronic iron limitation.</title>
        <authorList>
            <person name="Lommer M."/>
            <person name="Specht M."/>
            <person name="Roy A.S."/>
            <person name="Kraemer L."/>
            <person name="Andreson R."/>
            <person name="Gutowska M.A."/>
            <person name="Wolf J."/>
            <person name="Bergner S.V."/>
            <person name="Schilhabel M.B."/>
            <person name="Klostermeier U.C."/>
            <person name="Beiko R.G."/>
            <person name="Rosenstiel P."/>
            <person name="Hippler M."/>
            <person name="Laroche J."/>
        </authorList>
    </citation>
    <scope>NUCLEOTIDE SEQUENCE [LARGE SCALE GENOMIC DNA]</scope>
    <source>
        <strain evidence="2 3">CCMP1005</strain>
    </source>
</reference>
<evidence type="ECO:0000313" key="3">
    <source>
        <dbReference type="Proteomes" id="UP000266841"/>
    </source>
</evidence>
<evidence type="ECO:0000256" key="1">
    <source>
        <dbReference type="SAM" id="MobiDB-lite"/>
    </source>
</evidence>
<protein>
    <submittedName>
        <fullName evidence="2">Uncharacterized protein</fullName>
    </submittedName>
</protein>
<comment type="caution">
    <text evidence="2">The sequence shown here is derived from an EMBL/GenBank/DDBJ whole genome shotgun (WGS) entry which is preliminary data.</text>
</comment>
<feature type="region of interest" description="Disordered" evidence="1">
    <location>
        <begin position="274"/>
        <end position="302"/>
    </location>
</feature>
<feature type="region of interest" description="Disordered" evidence="1">
    <location>
        <begin position="123"/>
        <end position="194"/>
    </location>
</feature>
<feature type="compositionally biased region" description="Basic and acidic residues" evidence="1">
    <location>
        <begin position="290"/>
        <end position="301"/>
    </location>
</feature>
<gene>
    <name evidence="2" type="ORF">THAOC_32573</name>
</gene>
<dbReference type="AlphaFoldDB" id="K0RPH5"/>
<feature type="compositionally biased region" description="Basic and acidic residues" evidence="1">
    <location>
        <begin position="14"/>
        <end position="25"/>
    </location>
</feature>
<dbReference type="EMBL" id="AGNL01045621">
    <property type="protein sequence ID" value="EJK48617.1"/>
    <property type="molecule type" value="Genomic_DNA"/>
</dbReference>
<organism evidence="2 3">
    <name type="scientific">Thalassiosira oceanica</name>
    <name type="common">Marine diatom</name>
    <dbReference type="NCBI Taxonomy" id="159749"/>
    <lineage>
        <taxon>Eukaryota</taxon>
        <taxon>Sar</taxon>
        <taxon>Stramenopiles</taxon>
        <taxon>Ochrophyta</taxon>
        <taxon>Bacillariophyta</taxon>
        <taxon>Coscinodiscophyceae</taxon>
        <taxon>Thalassiosirophycidae</taxon>
        <taxon>Thalassiosirales</taxon>
        <taxon>Thalassiosiraceae</taxon>
        <taxon>Thalassiosira</taxon>
    </lineage>
</organism>
<feature type="region of interest" description="Disordered" evidence="1">
    <location>
        <begin position="1"/>
        <end position="82"/>
    </location>
</feature>
<evidence type="ECO:0000313" key="2">
    <source>
        <dbReference type="EMBL" id="EJK48617.1"/>
    </source>
</evidence>
<keyword evidence="3" id="KW-1185">Reference proteome</keyword>
<accession>K0RPH5</accession>